<evidence type="ECO:0000313" key="6">
    <source>
        <dbReference type="Proteomes" id="UP001500842"/>
    </source>
</evidence>
<dbReference type="Gene3D" id="3.30.300.30">
    <property type="match status" value="1"/>
</dbReference>
<organism evidence="5 6">
    <name type="scientific">Nocardioides humi</name>
    <dbReference type="NCBI Taxonomy" id="449461"/>
    <lineage>
        <taxon>Bacteria</taxon>
        <taxon>Bacillati</taxon>
        <taxon>Actinomycetota</taxon>
        <taxon>Actinomycetes</taxon>
        <taxon>Propionibacteriales</taxon>
        <taxon>Nocardioidaceae</taxon>
        <taxon>Nocardioides</taxon>
    </lineage>
</organism>
<dbReference type="InterPro" id="IPR045851">
    <property type="entry name" value="AMP-bd_C_sf"/>
</dbReference>
<evidence type="ECO:0000259" key="3">
    <source>
        <dbReference type="Pfam" id="PF00501"/>
    </source>
</evidence>
<comment type="caution">
    <text evidence="5">The sequence shown here is derived from an EMBL/GenBank/DDBJ whole genome shotgun (WGS) entry which is preliminary data.</text>
</comment>
<dbReference type="InterPro" id="IPR042099">
    <property type="entry name" value="ANL_N_sf"/>
</dbReference>
<evidence type="ECO:0000256" key="2">
    <source>
        <dbReference type="ARBA" id="ARBA00022598"/>
    </source>
</evidence>
<dbReference type="GO" id="GO:0016874">
    <property type="term" value="F:ligase activity"/>
    <property type="evidence" value="ECO:0007669"/>
    <property type="project" value="UniProtKB-KW"/>
</dbReference>
<dbReference type="RefSeq" id="WP_141005221.1">
    <property type="nucleotide sequence ID" value="NZ_BAAAOR010000014.1"/>
</dbReference>
<comment type="similarity">
    <text evidence="1">Belongs to the ATP-dependent AMP-binding enzyme family.</text>
</comment>
<dbReference type="Pfam" id="PF13193">
    <property type="entry name" value="AMP-binding_C"/>
    <property type="match status" value="1"/>
</dbReference>
<dbReference type="Pfam" id="PF00501">
    <property type="entry name" value="AMP-binding"/>
    <property type="match status" value="1"/>
</dbReference>
<dbReference type="InterPro" id="IPR025110">
    <property type="entry name" value="AMP-bd_C"/>
</dbReference>
<keyword evidence="2 5" id="KW-0436">Ligase</keyword>
<feature type="domain" description="AMP-dependent synthetase/ligase" evidence="3">
    <location>
        <begin position="15"/>
        <end position="364"/>
    </location>
</feature>
<sequence>MNAVDSLRIDRVFLEKAAQRPDAVALVVDDRSWTRADVRRMAESAAAFLRERGVGPGDRVLAQYTTDARDLAVAVAASGLGATLIPVPTSLGGLELSHILRLAEPVVAIAHGAELPHGTTVPAGVAVVDVADVTDVTEGRGIEVPCLPVPTDHTAVIGVTSGSTGLPKGVMHTWSSLHYAASHAAAVVRVRDGEAICTPGASAGAPGYAFFTYLGLAHGATIVRASRWNADAVLDLMARHRVVWSMTVVSMVRMFVDAARKRPEPPDLSAMRAMCVGGSAIASSLVHEAKDVLGVDAIRMFGLSECLGFATMSPADPLELRAELDGYPYAGTEVHAFDDERRMLPPGEVGEAGVRGPSLMQGYLGDTDPDSRMAPGGYFLTGDWIRMTDDGHVKVVGRKKDLIIRGGYNIDPSEIENLVRARADVLEASVFGLPDERLGEIVCLCVVPQPGAAPGLDEIVDDLRARGLSTQKLPQVYATRDAFPLSPDGKVLKEVIRREVQAERETEAAR</sequence>
<gene>
    <name evidence="5" type="ORF">GCM10009788_16500</name>
</gene>
<name>A0ABN2A7C5_9ACTN</name>
<dbReference type="PANTHER" id="PTHR43201">
    <property type="entry name" value="ACYL-COA SYNTHETASE"/>
    <property type="match status" value="1"/>
</dbReference>
<dbReference type="InterPro" id="IPR000873">
    <property type="entry name" value="AMP-dep_synth/lig_dom"/>
</dbReference>
<protein>
    <submittedName>
        <fullName evidence="5">Long-chain fatty acid--CoA ligase</fullName>
    </submittedName>
</protein>
<dbReference type="PANTHER" id="PTHR43201:SF5">
    <property type="entry name" value="MEDIUM-CHAIN ACYL-COA LIGASE ACSF2, MITOCHONDRIAL"/>
    <property type="match status" value="1"/>
</dbReference>
<dbReference type="Gene3D" id="3.40.50.12780">
    <property type="entry name" value="N-terminal domain of ligase-like"/>
    <property type="match status" value="1"/>
</dbReference>
<evidence type="ECO:0000256" key="1">
    <source>
        <dbReference type="ARBA" id="ARBA00006432"/>
    </source>
</evidence>
<evidence type="ECO:0000259" key="4">
    <source>
        <dbReference type="Pfam" id="PF13193"/>
    </source>
</evidence>
<proteinExistence type="inferred from homology"/>
<evidence type="ECO:0000313" key="5">
    <source>
        <dbReference type="EMBL" id="GAA1512628.1"/>
    </source>
</evidence>
<dbReference type="EMBL" id="BAAAOR010000014">
    <property type="protein sequence ID" value="GAA1512628.1"/>
    <property type="molecule type" value="Genomic_DNA"/>
</dbReference>
<dbReference type="SUPFAM" id="SSF56801">
    <property type="entry name" value="Acetyl-CoA synthetase-like"/>
    <property type="match status" value="1"/>
</dbReference>
<accession>A0ABN2A7C5</accession>
<feature type="domain" description="AMP-binding enzyme C-terminal" evidence="4">
    <location>
        <begin position="414"/>
        <end position="490"/>
    </location>
</feature>
<keyword evidence="6" id="KW-1185">Reference proteome</keyword>
<reference evidence="5 6" key="1">
    <citation type="journal article" date="2019" name="Int. J. Syst. Evol. Microbiol.">
        <title>The Global Catalogue of Microorganisms (GCM) 10K type strain sequencing project: providing services to taxonomists for standard genome sequencing and annotation.</title>
        <authorList>
            <consortium name="The Broad Institute Genomics Platform"/>
            <consortium name="The Broad Institute Genome Sequencing Center for Infectious Disease"/>
            <person name="Wu L."/>
            <person name="Ma J."/>
        </authorList>
    </citation>
    <scope>NUCLEOTIDE SEQUENCE [LARGE SCALE GENOMIC DNA]</scope>
    <source>
        <strain evidence="5 6">JCM 14942</strain>
    </source>
</reference>
<dbReference type="Proteomes" id="UP001500842">
    <property type="component" value="Unassembled WGS sequence"/>
</dbReference>